<feature type="compositionally biased region" description="Basic and acidic residues" evidence="1">
    <location>
        <begin position="382"/>
        <end position="476"/>
    </location>
</feature>
<feature type="region of interest" description="Disordered" evidence="1">
    <location>
        <begin position="155"/>
        <end position="198"/>
    </location>
</feature>
<dbReference type="AlphaFoldDB" id="A0A8C7G8I9"/>
<feature type="compositionally biased region" description="Acidic residues" evidence="1">
    <location>
        <begin position="131"/>
        <end position="140"/>
    </location>
</feature>
<dbReference type="Proteomes" id="UP000694557">
    <property type="component" value="Unassembled WGS sequence"/>
</dbReference>
<gene>
    <name evidence="2" type="primary">kiaa1958</name>
</gene>
<dbReference type="GeneTree" id="ENSGT00440000039527"/>
<feature type="region of interest" description="Disordered" evidence="1">
    <location>
        <begin position="223"/>
        <end position="247"/>
    </location>
</feature>
<reference evidence="2" key="2">
    <citation type="submission" date="2025-09" db="UniProtKB">
        <authorList>
            <consortium name="Ensembl"/>
        </authorList>
    </citation>
    <scope>IDENTIFICATION</scope>
</reference>
<evidence type="ECO:0000256" key="1">
    <source>
        <dbReference type="SAM" id="MobiDB-lite"/>
    </source>
</evidence>
<evidence type="ECO:0000313" key="2">
    <source>
        <dbReference type="Ensembl" id="ENSOKIP00005039396.1"/>
    </source>
</evidence>
<feature type="compositionally biased region" description="Low complexity" evidence="1">
    <location>
        <begin position="486"/>
        <end position="497"/>
    </location>
</feature>
<feature type="compositionally biased region" description="Polar residues" evidence="1">
    <location>
        <begin position="226"/>
        <end position="243"/>
    </location>
</feature>
<feature type="compositionally biased region" description="Polar residues" evidence="1">
    <location>
        <begin position="301"/>
        <end position="310"/>
    </location>
</feature>
<dbReference type="Ensembl" id="ENSOKIT00005041560.1">
    <property type="protein sequence ID" value="ENSOKIP00005039396.1"/>
    <property type="gene ID" value="ENSOKIG00005016738.1"/>
</dbReference>
<dbReference type="InterPro" id="IPR042838">
    <property type="entry name" value="KIAA1958"/>
</dbReference>
<sequence>MEDCLHTSSENLSKLVRWAHSHGTICALIPNLKHLLTEGSHGNLTAMWGCSAGHAYHWPLPATCKTGQKERGGCFQDSRSINSDSLSVQGGASARQSSPGGERFLGRSTKAKGGDSSQTRDSCDFSNCSDDNTEADDNTEEYNSNLFDIVCESSATTDEDGDVDYEPHHRPRKRGPPGGMPGPQRPGSEDRGQGDKSVKKIKQETAEDFYTVPKAQLAAGVGTDSGLASHSVSQSPKPNNSLSHHALPHKPLQLDADCLVGGVSSSLLGHSFPHKPLRGSISSSVSKPSMMSTSSPRHQDLSSVSTQGLSTLPGAGSELMEDLLNHGGSEGPLGNLTPASPSGMNPDLDLLGAETKGEATDLGQLLSLQTVIQQVLSFRDKKMERGEERRTERGQDWKTERGEERRTERGQDWKTERGEERRTDRGQDWKTERGEERTTERGQDWRMEREEERRPGRGEDWRGEERRGQFHEDRAPSHYPQPHIYQPNTHQQQTQFQSHLETHQPQLQPQPEPTRWRGRHREQLQGQQELYPGSGVLLSSLQLAAMFQEARGNCMRLFHLLFEHFFTEEDLIGAVAFGRRGKVPDGKKILDRRTVDAIIAYVLHCSALDGWTSVESSKLKKACINKCRLRMCQRRIVTCPDDFPQVRV</sequence>
<keyword evidence="3" id="KW-1185">Reference proteome</keyword>
<dbReference type="PANTHER" id="PTHR46963">
    <property type="entry name" value="SIMILAR TO RIKEN CDNA E130308A19"/>
    <property type="match status" value="1"/>
</dbReference>
<protein>
    <submittedName>
        <fullName evidence="2">Si:ch211-126i22.5</fullName>
    </submittedName>
</protein>
<feature type="compositionally biased region" description="Basic and acidic residues" evidence="1">
    <location>
        <begin position="187"/>
        <end position="198"/>
    </location>
</feature>
<reference evidence="2" key="1">
    <citation type="submission" date="2025-08" db="UniProtKB">
        <authorList>
            <consortium name="Ensembl"/>
        </authorList>
    </citation>
    <scope>IDENTIFICATION</scope>
</reference>
<feature type="region of interest" description="Disordered" evidence="1">
    <location>
        <begin position="269"/>
        <end position="351"/>
    </location>
</feature>
<feature type="region of interest" description="Disordered" evidence="1">
    <location>
        <begin position="76"/>
        <end position="141"/>
    </location>
</feature>
<dbReference type="PANTHER" id="PTHR46963:SF1">
    <property type="entry name" value="SIMILAR TO RIKEN CDNA E130308A19"/>
    <property type="match status" value="1"/>
</dbReference>
<name>A0A8C7G8I9_ONCKI</name>
<proteinExistence type="predicted"/>
<organism evidence="2 3">
    <name type="scientific">Oncorhynchus kisutch</name>
    <name type="common">Coho salmon</name>
    <name type="synonym">Salmo kisutch</name>
    <dbReference type="NCBI Taxonomy" id="8019"/>
    <lineage>
        <taxon>Eukaryota</taxon>
        <taxon>Metazoa</taxon>
        <taxon>Chordata</taxon>
        <taxon>Craniata</taxon>
        <taxon>Vertebrata</taxon>
        <taxon>Euteleostomi</taxon>
        <taxon>Actinopterygii</taxon>
        <taxon>Neopterygii</taxon>
        <taxon>Teleostei</taxon>
        <taxon>Protacanthopterygii</taxon>
        <taxon>Salmoniformes</taxon>
        <taxon>Salmonidae</taxon>
        <taxon>Salmoninae</taxon>
        <taxon>Oncorhynchus</taxon>
    </lineage>
</organism>
<accession>A0A8C7G8I9</accession>
<feature type="compositionally biased region" description="Polar residues" evidence="1">
    <location>
        <begin position="77"/>
        <end position="99"/>
    </location>
</feature>
<evidence type="ECO:0000313" key="3">
    <source>
        <dbReference type="Proteomes" id="UP000694557"/>
    </source>
</evidence>
<feature type="region of interest" description="Disordered" evidence="1">
    <location>
        <begin position="382"/>
        <end position="514"/>
    </location>
</feature>
<feature type="compositionally biased region" description="Low complexity" evidence="1">
    <location>
        <begin position="280"/>
        <end position="295"/>
    </location>
</feature>